<dbReference type="Proteomes" id="UP001347796">
    <property type="component" value="Unassembled WGS sequence"/>
</dbReference>
<reference evidence="1 2" key="1">
    <citation type="submission" date="2024-01" db="EMBL/GenBank/DDBJ databases">
        <title>The genome of the rayed Mediterranean limpet Patella caerulea (Linnaeus, 1758).</title>
        <authorList>
            <person name="Anh-Thu Weber A."/>
            <person name="Halstead-Nussloch G."/>
        </authorList>
    </citation>
    <scope>NUCLEOTIDE SEQUENCE [LARGE SCALE GENOMIC DNA]</scope>
    <source>
        <strain evidence="1">AATW-2023a</strain>
        <tissue evidence="1">Whole specimen</tissue>
    </source>
</reference>
<gene>
    <name evidence="1" type="ORF">SNE40_009565</name>
</gene>
<accession>A0AAN8JZA7</accession>
<keyword evidence="2" id="KW-1185">Reference proteome</keyword>
<organism evidence="1 2">
    <name type="scientific">Patella caerulea</name>
    <name type="common">Rayed Mediterranean limpet</name>
    <dbReference type="NCBI Taxonomy" id="87958"/>
    <lineage>
        <taxon>Eukaryota</taxon>
        <taxon>Metazoa</taxon>
        <taxon>Spiralia</taxon>
        <taxon>Lophotrochozoa</taxon>
        <taxon>Mollusca</taxon>
        <taxon>Gastropoda</taxon>
        <taxon>Patellogastropoda</taxon>
        <taxon>Patelloidea</taxon>
        <taxon>Patellidae</taxon>
        <taxon>Patella</taxon>
    </lineage>
</organism>
<evidence type="ECO:0000313" key="2">
    <source>
        <dbReference type="Proteomes" id="UP001347796"/>
    </source>
</evidence>
<dbReference type="AlphaFoldDB" id="A0AAN8JZA7"/>
<proteinExistence type="predicted"/>
<evidence type="ECO:0000313" key="1">
    <source>
        <dbReference type="EMBL" id="KAK6181778.1"/>
    </source>
</evidence>
<name>A0AAN8JZA7_PATCE</name>
<protein>
    <submittedName>
        <fullName evidence="1">Uncharacterized protein</fullName>
    </submittedName>
</protein>
<sequence>MLAVQEDIKLEQIAYLGVEVCGLVFRRLPFWGVSVGLRLDVVHEVVADVVVIFRVDDSTFYLCSPILSKSSPGGIGKISIKSLNLVSRPKSYSMSPDFVFINHPSSIKFGLYEVWYPAVE</sequence>
<dbReference type="EMBL" id="JAZGQO010000007">
    <property type="protein sequence ID" value="KAK6181778.1"/>
    <property type="molecule type" value="Genomic_DNA"/>
</dbReference>
<comment type="caution">
    <text evidence="1">The sequence shown here is derived from an EMBL/GenBank/DDBJ whole genome shotgun (WGS) entry which is preliminary data.</text>
</comment>